<proteinExistence type="predicted"/>
<dbReference type="SMART" id="SM00409">
    <property type="entry name" value="IG"/>
    <property type="match status" value="1"/>
</dbReference>
<dbReference type="Proteomes" id="UP000694397">
    <property type="component" value="Chromosome 18"/>
</dbReference>
<evidence type="ECO:0000313" key="5">
    <source>
        <dbReference type="Ensembl" id="ENSSFOP00015029228.2"/>
    </source>
</evidence>
<evidence type="ECO:0000313" key="6">
    <source>
        <dbReference type="Proteomes" id="UP000694397"/>
    </source>
</evidence>
<keyword evidence="2" id="KW-0472">Membrane</keyword>
<dbReference type="InterPro" id="IPR007110">
    <property type="entry name" value="Ig-like_dom"/>
</dbReference>
<protein>
    <recommendedName>
        <fullName evidence="4">Ig-like domain-containing protein</fullName>
    </recommendedName>
</protein>
<dbReference type="AlphaFoldDB" id="A0A8C9SD96"/>
<dbReference type="InterPro" id="IPR013783">
    <property type="entry name" value="Ig-like_fold"/>
</dbReference>
<dbReference type="SUPFAM" id="SSF48726">
    <property type="entry name" value="Immunoglobulin"/>
    <property type="match status" value="1"/>
</dbReference>
<dbReference type="GeneTree" id="ENSGT00920000149572"/>
<evidence type="ECO:0000256" key="3">
    <source>
        <dbReference type="SAM" id="SignalP"/>
    </source>
</evidence>
<dbReference type="OrthoDB" id="6152887at2759"/>
<reference evidence="5 6" key="1">
    <citation type="submission" date="2019-04" db="EMBL/GenBank/DDBJ databases">
        <authorList>
            <consortium name="Wellcome Sanger Institute Data Sharing"/>
        </authorList>
    </citation>
    <scope>NUCLEOTIDE SEQUENCE [LARGE SCALE GENOMIC DNA]</scope>
</reference>
<keyword evidence="2" id="KW-1133">Transmembrane helix</keyword>
<reference evidence="5" key="2">
    <citation type="submission" date="2025-08" db="UniProtKB">
        <authorList>
            <consortium name="Ensembl"/>
        </authorList>
    </citation>
    <scope>IDENTIFICATION</scope>
</reference>
<feature type="chain" id="PRO_5034635155" description="Ig-like domain-containing protein" evidence="3">
    <location>
        <begin position="27"/>
        <end position="206"/>
    </location>
</feature>
<dbReference type="Ensembl" id="ENSSFOT00015029563.2">
    <property type="protein sequence ID" value="ENSSFOP00015029228.2"/>
    <property type="gene ID" value="ENSSFOG00015018784.2"/>
</dbReference>
<dbReference type="InterPro" id="IPR003599">
    <property type="entry name" value="Ig_sub"/>
</dbReference>
<dbReference type="PROSITE" id="PS50835">
    <property type="entry name" value="IG_LIKE"/>
    <property type="match status" value="1"/>
</dbReference>
<feature type="domain" description="Ig-like" evidence="4">
    <location>
        <begin position="22"/>
        <end position="125"/>
    </location>
</feature>
<dbReference type="InterPro" id="IPR013106">
    <property type="entry name" value="Ig_V-set"/>
</dbReference>
<sequence length="206" mass="23186">MVRSEGERSKMSFHLWTMLILPGVISSNWNVHLPEQSIYTSRGSTVVIPCSFTYPEFSEGGLTYRVSSVMWCRNQERCITLRYVYHSDGIFPEPAFQGRVEYLGDMKGNCTLKITDLRTSDSGTYVFRFITDHPMEKLPGQSGVILNVSDSRISMAAVLVISVSVLAALLGALFWCMKRKWRGAQKEHDRTANTQGHAAPDLLQEA</sequence>
<reference evidence="5" key="3">
    <citation type="submission" date="2025-09" db="UniProtKB">
        <authorList>
            <consortium name="Ensembl"/>
        </authorList>
    </citation>
    <scope>IDENTIFICATION</scope>
</reference>
<dbReference type="PANTHER" id="PTHR46013:SF4">
    <property type="entry name" value="B-CELL RECEPTOR CD22-RELATED"/>
    <property type="match status" value="1"/>
</dbReference>
<accession>A0A8C9SD96</accession>
<feature type="signal peptide" evidence="3">
    <location>
        <begin position="1"/>
        <end position="26"/>
    </location>
</feature>
<feature type="transmembrane region" description="Helical" evidence="2">
    <location>
        <begin position="153"/>
        <end position="176"/>
    </location>
</feature>
<keyword evidence="3" id="KW-0732">Signal</keyword>
<keyword evidence="6" id="KW-1185">Reference proteome</keyword>
<evidence type="ECO:0000256" key="2">
    <source>
        <dbReference type="SAM" id="Phobius"/>
    </source>
</evidence>
<dbReference type="Pfam" id="PF07686">
    <property type="entry name" value="V-set"/>
    <property type="match status" value="1"/>
</dbReference>
<dbReference type="Gene3D" id="2.60.40.10">
    <property type="entry name" value="Immunoglobulins"/>
    <property type="match status" value="1"/>
</dbReference>
<keyword evidence="2" id="KW-0812">Transmembrane</keyword>
<evidence type="ECO:0000259" key="4">
    <source>
        <dbReference type="PROSITE" id="PS50835"/>
    </source>
</evidence>
<organism evidence="5 6">
    <name type="scientific">Scleropages formosus</name>
    <name type="common">Asian bonytongue</name>
    <name type="synonym">Osteoglossum formosum</name>
    <dbReference type="NCBI Taxonomy" id="113540"/>
    <lineage>
        <taxon>Eukaryota</taxon>
        <taxon>Metazoa</taxon>
        <taxon>Chordata</taxon>
        <taxon>Craniata</taxon>
        <taxon>Vertebrata</taxon>
        <taxon>Euteleostomi</taxon>
        <taxon>Actinopterygii</taxon>
        <taxon>Neopterygii</taxon>
        <taxon>Teleostei</taxon>
        <taxon>Osteoglossocephala</taxon>
        <taxon>Osteoglossomorpha</taxon>
        <taxon>Osteoglossiformes</taxon>
        <taxon>Osteoglossidae</taxon>
        <taxon>Scleropages</taxon>
    </lineage>
</organism>
<name>A0A8C9SD96_SCLFO</name>
<dbReference type="PANTHER" id="PTHR46013">
    <property type="entry name" value="VASCULAR CELL ADHESION MOLECULE 1"/>
    <property type="match status" value="1"/>
</dbReference>
<feature type="region of interest" description="Disordered" evidence="1">
    <location>
        <begin position="187"/>
        <end position="206"/>
    </location>
</feature>
<dbReference type="InterPro" id="IPR036179">
    <property type="entry name" value="Ig-like_dom_sf"/>
</dbReference>
<evidence type="ECO:0000256" key="1">
    <source>
        <dbReference type="SAM" id="MobiDB-lite"/>
    </source>
</evidence>